<evidence type="ECO:0000313" key="3">
    <source>
        <dbReference type="Proteomes" id="UP000076532"/>
    </source>
</evidence>
<dbReference type="STRING" id="436010.A0A166G1N8"/>
<sequence length="72" mass="8164">MAPLSPQGKRIRTIMVALPIMAATSFVMYKRLVLGEEQRLLPREGPATKQHILETPRERMAERMAGEKESSQ</sequence>
<proteinExistence type="predicted"/>
<organism evidence="2 3">
    <name type="scientific">Athelia psychrophila</name>
    <dbReference type="NCBI Taxonomy" id="1759441"/>
    <lineage>
        <taxon>Eukaryota</taxon>
        <taxon>Fungi</taxon>
        <taxon>Dikarya</taxon>
        <taxon>Basidiomycota</taxon>
        <taxon>Agaricomycotina</taxon>
        <taxon>Agaricomycetes</taxon>
        <taxon>Agaricomycetidae</taxon>
        <taxon>Atheliales</taxon>
        <taxon>Atheliaceae</taxon>
        <taxon>Athelia</taxon>
    </lineage>
</organism>
<dbReference type="OrthoDB" id="3784821at2759"/>
<evidence type="ECO:0000313" key="2">
    <source>
        <dbReference type="EMBL" id="KZP17378.1"/>
    </source>
</evidence>
<keyword evidence="1" id="KW-1133">Transmembrane helix</keyword>
<keyword evidence="1" id="KW-0812">Transmembrane</keyword>
<gene>
    <name evidence="2" type="ORF">FIBSPDRAFT_1046896</name>
</gene>
<keyword evidence="3" id="KW-1185">Reference proteome</keyword>
<dbReference type="AlphaFoldDB" id="A0A166G1N8"/>
<dbReference type="Proteomes" id="UP000076532">
    <property type="component" value="Unassembled WGS sequence"/>
</dbReference>
<keyword evidence="1" id="KW-0472">Membrane</keyword>
<protein>
    <submittedName>
        <fullName evidence="2">Uncharacterized protein</fullName>
    </submittedName>
</protein>
<feature type="transmembrane region" description="Helical" evidence="1">
    <location>
        <begin position="12"/>
        <end position="29"/>
    </location>
</feature>
<name>A0A166G1N8_9AGAM</name>
<reference evidence="2 3" key="1">
    <citation type="journal article" date="2016" name="Mol. Biol. Evol.">
        <title>Comparative Genomics of Early-Diverging Mushroom-Forming Fungi Provides Insights into the Origins of Lignocellulose Decay Capabilities.</title>
        <authorList>
            <person name="Nagy L.G."/>
            <person name="Riley R."/>
            <person name="Tritt A."/>
            <person name="Adam C."/>
            <person name="Daum C."/>
            <person name="Floudas D."/>
            <person name="Sun H."/>
            <person name="Yadav J.S."/>
            <person name="Pangilinan J."/>
            <person name="Larsson K.H."/>
            <person name="Matsuura K."/>
            <person name="Barry K."/>
            <person name="Labutti K."/>
            <person name="Kuo R."/>
            <person name="Ohm R.A."/>
            <person name="Bhattacharya S.S."/>
            <person name="Shirouzu T."/>
            <person name="Yoshinaga Y."/>
            <person name="Martin F.M."/>
            <person name="Grigoriev I.V."/>
            <person name="Hibbett D.S."/>
        </authorList>
    </citation>
    <scope>NUCLEOTIDE SEQUENCE [LARGE SCALE GENOMIC DNA]</scope>
    <source>
        <strain evidence="2 3">CBS 109695</strain>
    </source>
</reference>
<accession>A0A166G1N8</accession>
<evidence type="ECO:0000256" key="1">
    <source>
        <dbReference type="SAM" id="Phobius"/>
    </source>
</evidence>
<dbReference type="EMBL" id="KV417583">
    <property type="protein sequence ID" value="KZP17378.1"/>
    <property type="molecule type" value="Genomic_DNA"/>
</dbReference>